<sequence length="176" mass="19251">MQSTIREVRAREILDSRGNPTVEVDLQTSLGTFRASVPSGASTGEYEAVELRDQDRNRFGGKGVLKAVKNVNEIIRPALVGEQGSCQILIDDKLIALDGTQQKETLGANAILAASLAACKVCTTLKLTYRIPQPQHCSESICFAIYQMNCPCFQADHNTSVSCRLHASVSCRFFQK</sequence>
<dbReference type="EC" id="4.2.1.11" evidence="2"/>
<keyword evidence="3" id="KW-0460">Magnesium</keyword>
<dbReference type="EMBL" id="HBKN01022471">
    <property type="protein sequence ID" value="CAE2304176.1"/>
    <property type="molecule type" value="Transcribed_RNA"/>
</dbReference>
<organism evidence="7">
    <name type="scientific">Guillardia theta</name>
    <name type="common">Cryptophyte</name>
    <name type="synonym">Cryptomonas phi</name>
    <dbReference type="NCBI Taxonomy" id="55529"/>
    <lineage>
        <taxon>Eukaryota</taxon>
        <taxon>Cryptophyceae</taxon>
        <taxon>Pyrenomonadales</taxon>
        <taxon>Geminigeraceae</taxon>
        <taxon>Guillardia</taxon>
    </lineage>
</organism>
<dbReference type="GO" id="GO:0006096">
    <property type="term" value="P:glycolytic process"/>
    <property type="evidence" value="ECO:0007669"/>
    <property type="project" value="UniProtKB-KW"/>
</dbReference>
<dbReference type="GO" id="GO:0004634">
    <property type="term" value="F:phosphopyruvate hydratase activity"/>
    <property type="evidence" value="ECO:0007669"/>
    <property type="project" value="UniProtKB-EC"/>
</dbReference>
<evidence type="ECO:0000256" key="3">
    <source>
        <dbReference type="ARBA" id="ARBA00022842"/>
    </source>
</evidence>
<accession>A0A7S4KSG5</accession>
<evidence type="ECO:0000256" key="2">
    <source>
        <dbReference type="ARBA" id="ARBA00012058"/>
    </source>
</evidence>
<keyword evidence="4" id="KW-0324">Glycolysis</keyword>
<comment type="cofactor">
    <cofactor evidence="1">
        <name>Mg(2+)</name>
        <dbReference type="ChEBI" id="CHEBI:18420"/>
    </cofactor>
</comment>
<name>A0A7S4KSG5_GUITH</name>
<dbReference type="PANTHER" id="PTHR11902:SF1">
    <property type="entry name" value="ENOLASE"/>
    <property type="match status" value="1"/>
</dbReference>
<dbReference type="PANTHER" id="PTHR11902">
    <property type="entry name" value="ENOLASE"/>
    <property type="match status" value="1"/>
</dbReference>
<reference evidence="7" key="1">
    <citation type="submission" date="2021-01" db="EMBL/GenBank/DDBJ databases">
        <authorList>
            <person name="Corre E."/>
            <person name="Pelletier E."/>
            <person name="Niang G."/>
            <person name="Scheremetjew M."/>
            <person name="Finn R."/>
            <person name="Kale V."/>
            <person name="Holt S."/>
            <person name="Cochrane G."/>
            <person name="Meng A."/>
            <person name="Brown T."/>
            <person name="Cohen L."/>
        </authorList>
    </citation>
    <scope>NUCLEOTIDE SEQUENCE</scope>
    <source>
        <strain evidence="7">CCMP 2712</strain>
    </source>
</reference>
<evidence type="ECO:0000256" key="5">
    <source>
        <dbReference type="ARBA" id="ARBA00023239"/>
    </source>
</evidence>
<keyword evidence="5" id="KW-0456">Lyase</keyword>
<dbReference type="InterPro" id="IPR029017">
    <property type="entry name" value="Enolase-like_N"/>
</dbReference>
<evidence type="ECO:0000259" key="6">
    <source>
        <dbReference type="SMART" id="SM01193"/>
    </source>
</evidence>
<evidence type="ECO:0000256" key="1">
    <source>
        <dbReference type="ARBA" id="ARBA00001946"/>
    </source>
</evidence>
<proteinExistence type="predicted"/>
<dbReference type="GO" id="GO:0000015">
    <property type="term" value="C:phosphopyruvate hydratase complex"/>
    <property type="evidence" value="ECO:0007669"/>
    <property type="project" value="InterPro"/>
</dbReference>
<dbReference type="SUPFAM" id="SSF54826">
    <property type="entry name" value="Enolase N-terminal domain-like"/>
    <property type="match status" value="1"/>
</dbReference>
<dbReference type="GO" id="GO:0000287">
    <property type="term" value="F:magnesium ion binding"/>
    <property type="evidence" value="ECO:0007669"/>
    <property type="project" value="InterPro"/>
</dbReference>
<dbReference type="PRINTS" id="PR00148">
    <property type="entry name" value="ENOLASE"/>
</dbReference>
<dbReference type="SMART" id="SM01193">
    <property type="entry name" value="Enolase_N"/>
    <property type="match status" value="1"/>
</dbReference>
<dbReference type="InterPro" id="IPR020811">
    <property type="entry name" value="Enolase_N"/>
</dbReference>
<dbReference type="AlphaFoldDB" id="A0A7S4KSG5"/>
<gene>
    <name evidence="7" type="ORF">GTHE00462_LOCUS17646</name>
</gene>
<dbReference type="Gene3D" id="3.30.390.10">
    <property type="entry name" value="Enolase-like, N-terminal domain"/>
    <property type="match status" value="1"/>
</dbReference>
<evidence type="ECO:0000313" key="7">
    <source>
        <dbReference type="EMBL" id="CAE2304176.1"/>
    </source>
</evidence>
<feature type="domain" description="Enolase N-terminal" evidence="6">
    <location>
        <begin position="5"/>
        <end position="131"/>
    </location>
</feature>
<dbReference type="InterPro" id="IPR000941">
    <property type="entry name" value="Enolase"/>
</dbReference>
<dbReference type="FunFam" id="3.30.390.10:FF:000001">
    <property type="entry name" value="Enolase"/>
    <property type="match status" value="1"/>
</dbReference>
<dbReference type="Pfam" id="PF03952">
    <property type="entry name" value="Enolase_N"/>
    <property type="match status" value="1"/>
</dbReference>
<protein>
    <recommendedName>
        <fullName evidence="2">phosphopyruvate hydratase</fullName>
        <ecNumber evidence="2">4.2.1.11</ecNumber>
    </recommendedName>
</protein>
<evidence type="ECO:0000256" key="4">
    <source>
        <dbReference type="ARBA" id="ARBA00023152"/>
    </source>
</evidence>